<feature type="region of interest" description="Disordered" evidence="1">
    <location>
        <begin position="120"/>
        <end position="173"/>
    </location>
</feature>
<dbReference type="EMBL" id="CABWLC010000008">
    <property type="protein sequence ID" value="VXA84151.1"/>
    <property type="molecule type" value="Genomic_DNA"/>
</dbReference>
<organism evidence="2 3">
    <name type="scientific">Aeromonas veronii</name>
    <dbReference type="NCBI Taxonomy" id="654"/>
    <lineage>
        <taxon>Bacteria</taxon>
        <taxon>Pseudomonadati</taxon>
        <taxon>Pseudomonadota</taxon>
        <taxon>Gammaproteobacteria</taxon>
        <taxon>Aeromonadales</taxon>
        <taxon>Aeromonadaceae</taxon>
        <taxon>Aeromonas</taxon>
    </lineage>
</organism>
<reference evidence="2 3" key="1">
    <citation type="submission" date="2019-10" db="EMBL/GenBank/DDBJ databases">
        <authorList>
            <person name="Karimi E."/>
        </authorList>
    </citation>
    <scope>NUCLEOTIDE SEQUENCE [LARGE SCALE GENOMIC DNA]</scope>
    <source>
        <strain evidence="2">Aeromonas sp. 8C</strain>
    </source>
</reference>
<accession>A0A653KZY8</accession>
<dbReference type="Proteomes" id="UP000439123">
    <property type="component" value="Unassembled WGS sequence"/>
</dbReference>
<dbReference type="AlphaFoldDB" id="A0A653KZY8"/>
<gene>
    <name evidence="2" type="ORF">AERO8C_160304</name>
</gene>
<evidence type="ECO:0000313" key="3">
    <source>
        <dbReference type="Proteomes" id="UP000439123"/>
    </source>
</evidence>
<evidence type="ECO:0000313" key="2">
    <source>
        <dbReference type="EMBL" id="VXA84151.1"/>
    </source>
</evidence>
<protein>
    <submittedName>
        <fullName evidence="2">Uncharacterized protein</fullName>
    </submittedName>
</protein>
<proteinExistence type="predicted"/>
<feature type="compositionally biased region" description="Acidic residues" evidence="1">
    <location>
        <begin position="162"/>
        <end position="173"/>
    </location>
</feature>
<evidence type="ECO:0000256" key="1">
    <source>
        <dbReference type="SAM" id="MobiDB-lite"/>
    </source>
</evidence>
<name>A0A653KZY8_AERVE</name>
<sequence length="173" mass="19252">MWGRAVDCVILLSLQEHLQEESTRYCPSALGSQIAGGLYVASILIDFRTFKLKKSCGLLLSISLVISHNDADNPIYRHRLKRSGMSEHQKDPLIQLLELSMADIEQGLTYSLSEARSALAQRSSRSEPSNSRDLNGFFDTEPASPDFLTEREDVITVRGPDQEENPSEAAPDE</sequence>